<dbReference type="Proteomes" id="UP000019426">
    <property type="component" value="Chromosome M2/40_rep2"/>
</dbReference>
<accession>W6S0H5</accession>
<dbReference type="AlphaFoldDB" id="W6S0H5"/>
<dbReference type="Pfam" id="PF00440">
    <property type="entry name" value="TetR_N"/>
    <property type="match status" value="1"/>
</dbReference>
<feature type="domain" description="HTH tetR-type" evidence="5">
    <location>
        <begin position="8"/>
        <end position="68"/>
    </location>
</feature>
<dbReference type="RefSeq" id="WP_044040398.1">
    <property type="nucleotide sequence ID" value="NZ_HG917869.1"/>
</dbReference>
<keyword evidence="7" id="KW-1185">Reference proteome</keyword>
<dbReference type="EMBL" id="HG917869">
    <property type="protein sequence ID" value="CDM70258.1"/>
    <property type="molecule type" value="Genomic_DNA"/>
</dbReference>
<keyword evidence="3" id="KW-0804">Transcription</keyword>
<dbReference type="GO" id="GO:0003677">
    <property type="term" value="F:DNA binding"/>
    <property type="evidence" value="ECO:0007669"/>
    <property type="project" value="UniProtKB-UniRule"/>
</dbReference>
<sequence>MVDITKGEKSKGRIIECAAELFLKNGYNNTGIKEILQETQLPKGSFYYHFKSKKDLAIEVADYYKSKIGSWILRISEDKTWNDFIDNLIEDIISDAKEGNYYGCPFATIASEMAFLDPEMVQSYSMPMMNLISVFSMVLEFSGISKEQVESDAKKAFALFEGYVMYYRVTKDIEILETLREQLKNIY</sequence>
<dbReference type="InterPro" id="IPR009057">
    <property type="entry name" value="Homeodomain-like_sf"/>
</dbReference>
<evidence type="ECO:0000256" key="2">
    <source>
        <dbReference type="ARBA" id="ARBA00023125"/>
    </source>
</evidence>
<gene>
    <name evidence="6" type="ORF">CM240_3141</name>
</gene>
<feature type="DNA-binding region" description="H-T-H motif" evidence="4">
    <location>
        <begin position="31"/>
        <end position="50"/>
    </location>
</feature>
<dbReference type="HOGENOM" id="CLU_069356_28_1_9"/>
<keyword evidence="1" id="KW-0805">Transcription regulation</keyword>
<dbReference type="PRINTS" id="PR00455">
    <property type="entry name" value="HTHTETR"/>
</dbReference>
<evidence type="ECO:0000313" key="7">
    <source>
        <dbReference type="Proteomes" id="UP000019426"/>
    </source>
</evidence>
<keyword evidence="2 4" id="KW-0238">DNA-binding</keyword>
<reference evidence="6 7" key="1">
    <citation type="submission" date="2013-11" db="EMBL/GenBank/DDBJ databases">
        <title>Complete genome sequence of Clostridum sp. M2/40.</title>
        <authorList>
            <person name="Wibberg D."/>
            <person name="Puehler A."/>
            <person name="Schlueter A."/>
        </authorList>
    </citation>
    <scope>NUCLEOTIDE SEQUENCE [LARGE SCALE GENOMIC DNA]</scope>
    <source>
        <strain evidence="7">M2/40</strain>
    </source>
</reference>
<dbReference type="PANTHER" id="PTHR47506:SF3">
    <property type="entry name" value="HTH-TYPE TRANSCRIPTIONAL REGULATOR LMRA"/>
    <property type="match status" value="1"/>
</dbReference>
<organism evidence="6 7">
    <name type="scientific">Clostridium bornimense</name>
    <dbReference type="NCBI Taxonomy" id="1216932"/>
    <lineage>
        <taxon>Bacteria</taxon>
        <taxon>Bacillati</taxon>
        <taxon>Bacillota</taxon>
        <taxon>Clostridia</taxon>
        <taxon>Eubacteriales</taxon>
        <taxon>Clostridiaceae</taxon>
        <taxon>Clostridium</taxon>
    </lineage>
</organism>
<evidence type="ECO:0000256" key="1">
    <source>
        <dbReference type="ARBA" id="ARBA00023015"/>
    </source>
</evidence>
<dbReference type="SUPFAM" id="SSF46689">
    <property type="entry name" value="Homeodomain-like"/>
    <property type="match status" value="1"/>
</dbReference>
<dbReference type="InterPro" id="IPR001647">
    <property type="entry name" value="HTH_TetR"/>
</dbReference>
<proteinExistence type="predicted"/>
<dbReference type="PROSITE" id="PS50977">
    <property type="entry name" value="HTH_TETR_2"/>
    <property type="match status" value="1"/>
</dbReference>
<dbReference type="Gene3D" id="1.10.357.10">
    <property type="entry name" value="Tetracycline Repressor, domain 2"/>
    <property type="match status" value="1"/>
</dbReference>
<dbReference type="Pfam" id="PF21993">
    <property type="entry name" value="TetR_C_13_2"/>
    <property type="match status" value="1"/>
</dbReference>
<dbReference type="STRING" id="1216932.CM240_3141"/>
<name>W6S0H5_9CLOT</name>
<evidence type="ECO:0000256" key="3">
    <source>
        <dbReference type="ARBA" id="ARBA00023163"/>
    </source>
</evidence>
<dbReference type="PANTHER" id="PTHR47506">
    <property type="entry name" value="TRANSCRIPTIONAL REGULATORY PROTEIN"/>
    <property type="match status" value="1"/>
</dbReference>
<evidence type="ECO:0000313" key="6">
    <source>
        <dbReference type="EMBL" id="CDM70258.1"/>
    </source>
</evidence>
<evidence type="ECO:0000259" key="5">
    <source>
        <dbReference type="PROSITE" id="PS50977"/>
    </source>
</evidence>
<dbReference type="OrthoDB" id="9812484at2"/>
<dbReference type="SUPFAM" id="SSF48498">
    <property type="entry name" value="Tetracyclin repressor-like, C-terminal domain"/>
    <property type="match status" value="1"/>
</dbReference>
<dbReference type="InterPro" id="IPR036271">
    <property type="entry name" value="Tet_transcr_reg_TetR-rel_C_sf"/>
</dbReference>
<dbReference type="InterPro" id="IPR054156">
    <property type="entry name" value="YxaF_TetR_C"/>
</dbReference>
<dbReference type="eggNOG" id="COG1309">
    <property type="taxonomic scope" value="Bacteria"/>
</dbReference>
<protein>
    <submittedName>
        <fullName evidence="6">Transcriptional regulator, TetR family</fullName>
    </submittedName>
</protein>
<dbReference type="PATRIC" id="fig|1216932.3.peg.3109"/>
<evidence type="ECO:0000256" key="4">
    <source>
        <dbReference type="PROSITE-ProRule" id="PRU00335"/>
    </source>
</evidence>
<dbReference type="KEGG" id="clt:CM240_3141"/>